<dbReference type="EMBL" id="JAJNAG010000034">
    <property type="protein sequence ID" value="MCD1126922.1"/>
    <property type="molecule type" value="Genomic_DNA"/>
</dbReference>
<feature type="transmembrane region" description="Helical" evidence="1">
    <location>
        <begin position="155"/>
        <end position="173"/>
    </location>
</feature>
<feature type="transmembrane region" description="Helical" evidence="1">
    <location>
        <begin position="70"/>
        <end position="87"/>
    </location>
</feature>
<dbReference type="RefSeq" id="WP_230610304.1">
    <property type="nucleotide sequence ID" value="NZ_JAJNAG010000034.1"/>
</dbReference>
<evidence type="ECO:0000313" key="3">
    <source>
        <dbReference type="Proteomes" id="UP001139171"/>
    </source>
</evidence>
<keyword evidence="1" id="KW-0812">Transmembrane</keyword>
<gene>
    <name evidence="2" type="ORF">LPW36_13125</name>
</gene>
<name>A0A9X1SQG8_9GAMM</name>
<protein>
    <submittedName>
        <fullName evidence="2">Uncharacterized protein</fullName>
    </submittedName>
</protein>
<keyword evidence="3" id="KW-1185">Reference proteome</keyword>
<organism evidence="2 3">
    <name type="scientific">Limnobaculum eriocheiris</name>
    <dbReference type="NCBI Taxonomy" id="2897391"/>
    <lineage>
        <taxon>Bacteria</taxon>
        <taxon>Pseudomonadati</taxon>
        <taxon>Pseudomonadota</taxon>
        <taxon>Gammaproteobacteria</taxon>
        <taxon>Enterobacterales</taxon>
        <taxon>Budviciaceae</taxon>
        <taxon>Limnobaculum</taxon>
    </lineage>
</organism>
<evidence type="ECO:0000313" key="2">
    <source>
        <dbReference type="EMBL" id="MCD1126922.1"/>
    </source>
</evidence>
<feature type="transmembrane region" description="Helical" evidence="1">
    <location>
        <begin position="7"/>
        <end position="26"/>
    </location>
</feature>
<evidence type="ECO:0000256" key="1">
    <source>
        <dbReference type="SAM" id="Phobius"/>
    </source>
</evidence>
<accession>A0A9X1SQG8</accession>
<comment type="caution">
    <text evidence="2">The sequence shown here is derived from an EMBL/GenBank/DDBJ whole genome shotgun (WGS) entry which is preliminary data.</text>
</comment>
<reference evidence="2" key="1">
    <citation type="submission" date="2021-11" db="EMBL/GenBank/DDBJ databases">
        <title>Jinshanibacter sp. isolated from one year old Eriocheir sinensis.</title>
        <authorList>
            <person name="Li J.-Y."/>
            <person name="He W."/>
            <person name="Gao T.-H."/>
        </authorList>
    </citation>
    <scope>NUCLEOTIDE SEQUENCE</scope>
    <source>
        <strain evidence="2">LJY008</strain>
    </source>
</reference>
<dbReference type="Proteomes" id="UP001139171">
    <property type="component" value="Unassembled WGS sequence"/>
</dbReference>
<dbReference type="AlphaFoldDB" id="A0A9X1SQG8"/>
<keyword evidence="1" id="KW-1133">Transmembrane helix</keyword>
<proteinExistence type="predicted"/>
<keyword evidence="1" id="KW-0472">Membrane</keyword>
<feature type="transmembrane region" description="Helical" evidence="1">
    <location>
        <begin position="99"/>
        <end position="119"/>
    </location>
</feature>
<sequence length="178" mass="20324">MTHPRSAFRSSPTVLMVLLLMLAGILPPLSQILAYLCLLLMDSSAWFSRDLVLSEGITLSRSGLLQITRWFCLAVFCLGLLAMGHAYGRYARLPRQQLWRYIPFLLFILYAHVVCMLVLSAGGEPILGYHPYDFALLVCFPFHWIASYLKEPQWLPLLVMLTYTLFSAGVFTARQQYK</sequence>